<proteinExistence type="inferred from homology"/>
<comment type="caution">
    <text evidence="4">The sequence shown here is derived from an EMBL/GenBank/DDBJ whole genome shotgun (WGS) entry which is preliminary data.</text>
</comment>
<reference evidence="4 5" key="1">
    <citation type="journal article" date="2012" name="J. Bacteriol.">
        <title>Genome Sequence of Gallaecimonas xiamenensis Type Strain 3-C-1.</title>
        <authorList>
            <person name="Lai Q."/>
            <person name="Wang L."/>
            <person name="Wang W."/>
            <person name="Shao Z."/>
        </authorList>
    </citation>
    <scope>NUCLEOTIDE SEQUENCE [LARGE SCALE GENOMIC DNA]</scope>
    <source>
        <strain evidence="4 5">3-C-1</strain>
    </source>
</reference>
<dbReference type="RefSeq" id="WP_008483284.1">
    <property type="nucleotide sequence ID" value="NZ_AMRI01000005.1"/>
</dbReference>
<dbReference type="GO" id="GO:0005737">
    <property type="term" value="C:cytoplasm"/>
    <property type="evidence" value="ECO:0007669"/>
    <property type="project" value="TreeGrafter"/>
</dbReference>
<name>K2K0F3_9GAMM</name>
<accession>K2K0F3</accession>
<evidence type="ECO:0000256" key="1">
    <source>
        <dbReference type="ARBA" id="ARBA00008270"/>
    </source>
</evidence>
<dbReference type="PANTHER" id="PTHR13774">
    <property type="entry name" value="PHENAZINE BIOSYNTHESIS PROTEIN"/>
    <property type="match status" value="1"/>
</dbReference>
<organism evidence="4 5">
    <name type="scientific">Gallaecimonas xiamenensis 3-C-1</name>
    <dbReference type="NCBI Taxonomy" id="745411"/>
    <lineage>
        <taxon>Bacteria</taxon>
        <taxon>Pseudomonadati</taxon>
        <taxon>Pseudomonadota</taxon>
        <taxon>Gammaproteobacteria</taxon>
        <taxon>Enterobacterales</taxon>
        <taxon>Gallaecimonadaceae</taxon>
        <taxon>Gallaecimonas</taxon>
    </lineage>
</organism>
<dbReference type="PANTHER" id="PTHR13774:SF39">
    <property type="entry name" value="BIOSYNTHESIS PROTEIN, PUTATIVE-RELATED"/>
    <property type="match status" value="1"/>
</dbReference>
<dbReference type="GO" id="GO:0016853">
    <property type="term" value="F:isomerase activity"/>
    <property type="evidence" value="ECO:0007669"/>
    <property type="project" value="UniProtKB-KW"/>
</dbReference>
<evidence type="ECO:0000313" key="4">
    <source>
        <dbReference type="EMBL" id="EKE76194.1"/>
    </source>
</evidence>
<evidence type="ECO:0000256" key="2">
    <source>
        <dbReference type="ARBA" id="ARBA00023235"/>
    </source>
</evidence>
<dbReference type="Proteomes" id="UP000006755">
    <property type="component" value="Unassembled WGS sequence"/>
</dbReference>
<dbReference type="SUPFAM" id="SSF54506">
    <property type="entry name" value="Diaminopimelate epimerase-like"/>
    <property type="match status" value="1"/>
</dbReference>
<protein>
    <submittedName>
        <fullName evidence="4">PhzF family phenazine biosynthesis protein</fullName>
    </submittedName>
</protein>
<dbReference type="PIRSF" id="PIRSF016184">
    <property type="entry name" value="PhzC_PhzF"/>
    <property type="match status" value="1"/>
</dbReference>
<keyword evidence="5" id="KW-1185">Reference proteome</keyword>
<gene>
    <name evidence="4" type="ORF">B3C1_04780</name>
</gene>
<dbReference type="STRING" id="745411.B3C1_04780"/>
<evidence type="ECO:0000313" key="5">
    <source>
        <dbReference type="Proteomes" id="UP000006755"/>
    </source>
</evidence>
<dbReference type="InterPro" id="IPR003719">
    <property type="entry name" value="Phenazine_PhzF-like"/>
</dbReference>
<dbReference type="NCBIfam" id="TIGR00654">
    <property type="entry name" value="PhzF_family"/>
    <property type="match status" value="1"/>
</dbReference>
<evidence type="ECO:0000256" key="3">
    <source>
        <dbReference type="PIRSR" id="PIRSR016184-1"/>
    </source>
</evidence>
<feature type="active site" evidence="3">
    <location>
        <position position="55"/>
    </location>
</feature>
<dbReference type="PATRIC" id="fig|745411.4.peg.946"/>
<dbReference type="AlphaFoldDB" id="K2K0F3"/>
<dbReference type="eggNOG" id="COG0384">
    <property type="taxonomic scope" value="Bacteria"/>
</dbReference>
<sequence length="296" mass="31347">MALSPLKSPTSCQVHLVRAFTWRGQGGNGAGVVLDAGELSEAQMQALAQQVGLSETAFISASNKADFAVRFFTPTEEVDFCGHATLAVFSLLHQSGRLGPGHYRQETKAGVLGVRIDADGQVVMDQCLPQFMAQHSAELLAPMLGLVPADIGLPGLPIQALSTGLRDLMVPVAKGGLDKARPRYRAISDFCRQQGLVGFHLFEAPSQGEVRCRNFAPLVGIDEESATGSACGALAAYLAHYQPGLPNPLTMVQGQAMGQGSRLDTWVEKRDGAISAVRVGGRAAVYDQTQLAVETC</sequence>
<dbReference type="Pfam" id="PF02567">
    <property type="entry name" value="PhzC-PhzF"/>
    <property type="match status" value="1"/>
</dbReference>
<keyword evidence="2" id="KW-0413">Isomerase</keyword>
<dbReference type="OrthoDB" id="9788221at2"/>
<dbReference type="EMBL" id="AMRI01000005">
    <property type="protein sequence ID" value="EKE76194.1"/>
    <property type="molecule type" value="Genomic_DNA"/>
</dbReference>
<comment type="similarity">
    <text evidence="1">Belongs to the PhzF family.</text>
</comment>
<dbReference type="Gene3D" id="3.10.310.10">
    <property type="entry name" value="Diaminopimelate Epimerase, Chain A, domain 1"/>
    <property type="match status" value="2"/>
</dbReference>